<dbReference type="GO" id="GO:0050660">
    <property type="term" value="F:flavin adenine dinucleotide binding"/>
    <property type="evidence" value="ECO:0007669"/>
    <property type="project" value="InterPro"/>
</dbReference>
<keyword evidence="3 9" id="KW-0812">Transmembrane</keyword>
<sequence length="440" mass="48337">MLGLLFAAVFIALNGFFVAAEFALVKVSATLAHTKKQPREDPRIGRAREVVSRIDRYLSVTQFGITLASLGLGWIGEPAIETLVDNAARSVLGHEPGRAVHVGIVAVAFGILTFSHVLFGELVPKLVAIQRSDEVAYGSARFLQLIYIAFQPLLWILERATRLILRAMGMSADAASEGTLSEDELIGILAASAARSPGGKSRAELFERVVHFAQRTARHAMVPRVDVFTLPIGTTGEEAVRELRTHQYSRVLLTKEKSVDEVAGYLYAKDFLLDPANAQLPSLDSVRREIIFVPETQGLLDVLRQMQQSQIPIAVVVDEYGGTSGIVTMEDLLEEIVGEIRDELDVEAARIAKVPNDEHAWDVDARATLEELRSIGVHTDEEEWAETVGTAVLERLGRIPRIGDKVDLGPDATVEITSVSRRRIMRVRVRVKPAPLSTDQ</sequence>
<keyword evidence="14" id="KW-1185">Reference proteome</keyword>
<dbReference type="AlphaFoldDB" id="A0A0K1PR89"/>
<feature type="transmembrane region" description="Helical" evidence="10">
    <location>
        <begin position="139"/>
        <end position="157"/>
    </location>
</feature>
<keyword evidence="6 8" id="KW-0129">CBS domain</keyword>
<gene>
    <name evidence="13" type="ORF">AKJ09_02555</name>
</gene>
<dbReference type="InterPro" id="IPR046342">
    <property type="entry name" value="CBS_dom_sf"/>
</dbReference>
<dbReference type="SUPFAM" id="SSF54631">
    <property type="entry name" value="CBS-domain pair"/>
    <property type="match status" value="1"/>
</dbReference>
<dbReference type="InterPro" id="IPR036318">
    <property type="entry name" value="FAD-bd_PCMH-like_sf"/>
</dbReference>
<dbReference type="PROSITE" id="PS51846">
    <property type="entry name" value="CNNM"/>
    <property type="match status" value="1"/>
</dbReference>
<evidence type="ECO:0000256" key="7">
    <source>
        <dbReference type="ARBA" id="ARBA00023136"/>
    </source>
</evidence>
<accession>A0A0K1PR89</accession>
<evidence type="ECO:0000256" key="5">
    <source>
        <dbReference type="ARBA" id="ARBA00022989"/>
    </source>
</evidence>
<keyword evidence="2" id="KW-1003">Cell membrane</keyword>
<keyword evidence="5 9" id="KW-1133">Transmembrane helix</keyword>
<dbReference type="OrthoDB" id="9798188at2"/>
<evidence type="ECO:0000313" key="13">
    <source>
        <dbReference type="EMBL" id="AKU95891.1"/>
    </source>
</evidence>
<evidence type="ECO:0000256" key="8">
    <source>
        <dbReference type="PROSITE-ProRule" id="PRU00703"/>
    </source>
</evidence>
<evidence type="ECO:0000313" key="14">
    <source>
        <dbReference type="Proteomes" id="UP000064967"/>
    </source>
</evidence>
<dbReference type="Gene3D" id="3.30.465.10">
    <property type="match status" value="1"/>
</dbReference>
<dbReference type="PANTHER" id="PTHR43099">
    <property type="entry name" value="UPF0053 PROTEIN YRKA"/>
    <property type="match status" value="1"/>
</dbReference>
<evidence type="ECO:0000256" key="2">
    <source>
        <dbReference type="ARBA" id="ARBA00022475"/>
    </source>
</evidence>
<protein>
    <submittedName>
        <fullName evidence="13">Magnesium and cobalt efflux protein CorC</fullName>
    </submittedName>
</protein>
<dbReference type="GO" id="GO:0005886">
    <property type="term" value="C:plasma membrane"/>
    <property type="evidence" value="ECO:0007669"/>
    <property type="project" value="UniProtKB-SubCell"/>
</dbReference>
<evidence type="ECO:0000256" key="10">
    <source>
        <dbReference type="SAM" id="Phobius"/>
    </source>
</evidence>
<feature type="domain" description="CBS" evidence="11">
    <location>
        <begin position="286"/>
        <end position="343"/>
    </location>
</feature>
<dbReference type="SUPFAM" id="SSF56176">
    <property type="entry name" value="FAD-binding/transporter-associated domain-like"/>
    <property type="match status" value="1"/>
</dbReference>
<keyword evidence="7 9" id="KW-0472">Membrane</keyword>
<evidence type="ECO:0000256" key="3">
    <source>
        <dbReference type="ARBA" id="ARBA00022692"/>
    </source>
</evidence>
<evidence type="ECO:0000256" key="9">
    <source>
        <dbReference type="PROSITE-ProRule" id="PRU01193"/>
    </source>
</evidence>
<dbReference type="KEGG" id="llu:AKJ09_02555"/>
<dbReference type="EMBL" id="CP012333">
    <property type="protein sequence ID" value="AKU95891.1"/>
    <property type="molecule type" value="Genomic_DNA"/>
</dbReference>
<feature type="domain" description="CBS" evidence="11">
    <location>
        <begin position="221"/>
        <end position="282"/>
    </location>
</feature>
<dbReference type="PATRIC" id="fig|1391654.3.peg.2593"/>
<dbReference type="InterPro" id="IPR000644">
    <property type="entry name" value="CBS_dom"/>
</dbReference>
<dbReference type="SMART" id="SM00116">
    <property type="entry name" value="CBS"/>
    <property type="match status" value="2"/>
</dbReference>
<proteinExistence type="predicted"/>
<dbReference type="InterPro" id="IPR051676">
    <property type="entry name" value="UPF0053_domain"/>
</dbReference>
<reference evidence="13 14" key="1">
    <citation type="submission" date="2015-08" db="EMBL/GenBank/DDBJ databases">
        <authorList>
            <person name="Babu N.S."/>
            <person name="Beckwith C.J."/>
            <person name="Beseler K.G."/>
            <person name="Brison A."/>
            <person name="Carone J.V."/>
            <person name="Caskin T.P."/>
            <person name="Diamond M."/>
            <person name="Durham M.E."/>
            <person name="Foxe J.M."/>
            <person name="Go M."/>
            <person name="Henderson B.A."/>
            <person name="Jones I.B."/>
            <person name="McGettigan J.A."/>
            <person name="Micheletti S.J."/>
            <person name="Nasrallah M.E."/>
            <person name="Ortiz D."/>
            <person name="Piller C.R."/>
            <person name="Privatt S.R."/>
            <person name="Schneider S.L."/>
            <person name="Sharp S."/>
            <person name="Smith T.C."/>
            <person name="Stanton J.D."/>
            <person name="Ullery H.E."/>
            <person name="Wilson R.J."/>
            <person name="Serrano M.G."/>
            <person name="Buck G."/>
            <person name="Lee V."/>
            <person name="Wang Y."/>
            <person name="Carvalho R."/>
            <person name="Voegtly L."/>
            <person name="Shi R."/>
            <person name="Duckworth R."/>
            <person name="Johnson A."/>
            <person name="Loviza R."/>
            <person name="Walstead R."/>
            <person name="Shah Z."/>
            <person name="Kiflezghi M."/>
            <person name="Wade K."/>
            <person name="Ball S.L."/>
            <person name="Bradley K.W."/>
            <person name="Asai D.J."/>
            <person name="Bowman C.A."/>
            <person name="Russell D.A."/>
            <person name="Pope W.H."/>
            <person name="Jacobs-Sera D."/>
            <person name="Hendrix R.W."/>
            <person name="Hatfull G.F."/>
        </authorList>
    </citation>
    <scope>NUCLEOTIDE SEQUENCE [LARGE SCALE GENOMIC DNA]</scope>
    <source>
        <strain evidence="13 14">DSM 27648</strain>
    </source>
</reference>
<evidence type="ECO:0000256" key="1">
    <source>
        <dbReference type="ARBA" id="ARBA00004651"/>
    </source>
</evidence>
<dbReference type="RefSeq" id="WP_146647263.1">
    <property type="nucleotide sequence ID" value="NZ_CP012333.1"/>
</dbReference>
<evidence type="ECO:0000259" key="11">
    <source>
        <dbReference type="PROSITE" id="PS51371"/>
    </source>
</evidence>
<organism evidence="13 14">
    <name type="scientific">Labilithrix luteola</name>
    <dbReference type="NCBI Taxonomy" id="1391654"/>
    <lineage>
        <taxon>Bacteria</taxon>
        <taxon>Pseudomonadati</taxon>
        <taxon>Myxococcota</taxon>
        <taxon>Polyangia</taxon>
        <taxon>Polyangiales</taxon>
        <taxon>Labilitrichaceae</taxon>
        <taxon>Labilithrix</taxon>
    </lineage>
</organism>
<dbReference type="STRING" id="1391654.AKJ09_02555"/>
<feature type="transmembrane region" description="Helical" evidence="10">
    <location>
        <begin position="6"/>
        <end position="29"/>
    </location>
</feature>
<evidence type="ECO:0000256" key="6">
    <source>
        <dbReference type="ARBA" id="ARBA00023122"/>
    </source>
</evidence>
<name>A0A0K1PR89_9BACT</name>
<dbReference type="InterPro" id="IPR002550">
    <property type="entry name" value="CNNM"/>
</dbReference>
<dbReference type="Pfam" id="PF00571">
    <property type="entry name" value="CBS"/>
    <property type="match status" value="1"/>
</dbReference>
<dbReference type="Gene3D" id="3.10.580.10">
    <property type="entry name" value="CBS-domain"/>
    <property type="match status" value="1"/>
</dbReference>
<dbReference type="SMART" id="SM01091">
    <property type="entry name" value="CorC_HlyC"/>
    <property type="match status" value="1"/>
</dbReference>
<evidence type="ECO:0000259" key="12">
    <source>
        <dbReference type="PROSITE" id="PS51846"/>
    </source>
</evidence>
<dbReference type="Pfam" id="PF01595">
    <property type="entry name" value="CNNM"/>
    <property type="match status" value="1"/>
</dbReference>
<dbReference type="InterPro" id="IPR016169">
    <property type="entry name" value="FAD-bd_PCMH_sub2"/>
</dbReference>
<feature type="domain" description="CNNM transmembrane" evidence="12">
    <location>
        <begin position="1"/>
        <end position="205"/>
    </location>
</feature>
<dbReference type="Pfam" id="PF03471">
    <property type="entry name" value="CorC_HlyC"/>
    <property type="match status" value="1"/>
</dbReference>
<keyword evidence="4" id="KW-0677">Repeat</keyword>
<dbReference type="InterPro" id="IPR005170">
    <property type="entry name" value="Transptr-assoc_dom"/>
</dbReference>
<dbReference type="PROSITE" id="PS51371">
    <property type="entry name" value="CBS"/>
    <property type="match status" value="2"/>
</dbReference>
<feature type="transmembrane region" description="Helical" evidence="10">
    <location>
        <begin position="99"/>
        <end position="119"/>
    </location>
</feature>
<comment type="subcellular location">
    <subcellularLocation>
        <location evidence="1">Cell membrane</location>
        <topology evidence="1">Multi-pass membrane protein</topology>
    </subcellularLocation>
</comment>
<evidence type="ECO:0000256" key="4">
    <source>
        <dbReference type="ARBA" id="ARBA00022737"/>
    </source>
</evidence>
<dbReference type="Proteomes" id="UP000064967">
    <property type="component" value="Chromosome"/>
</dbReference>
<dbReference type="PANTHER" id="PTHR43099:SF5">
    <property type="entry name" value="HLYC_CORC FAMILY TRANSPORTER"/>
    <property type="match status" value="1"/>
</dbReference>
<dbReference type="CDD" id="cd04590">
    <property type="entry name" value="CBS_pair_CorC_HlyC_assoc"/>
    <property type="match status" value="1"/>
</dbReference>
<dbReference type="InterPro" id="IPR044751">
    <property type="entry name" value="Ion_transp-like_CBS"/>
</dbReference>